<feature type="compositionally biased region" description="Acidic residues" evidence="14">
    <location>
        <begin position="1655"/>
        <end position="1664"/>
    </location>
</feature>
<evidence type="ECO:0000256" key="7">
    <source>
        <dbReference type="ARBA" id="ARBA00022853"/>
    </source>
</evidence>
<feature type="region of interest" description="Disordered" evidence="14">
    <location>
        <begin position="1"/>
        <end position="369"/>
    </location>
</feature>
<evidence type="ECO:0000259" key="17">
    <source>
        <dbReference type="PROSITE" id="PS50868"/>
    </source>
</evidence>
<evidence type="ECO:0000256" key="6">
    <source>
        <dbReference type="ARBA" id="ARBA00022691"/>
    </source>
</evidence>
<feature type="compositionally biased region" description="Low complexity" evidence="14">
    <location>
        <begin position="1338"/>
        <end position="1361"/>
    </location>
</feature>
<evidence type="ECO:0000256" key="10">
    <source>
        <dbReference type="ARBA" id="ARBA00047571"/>
    </source>
</evidence>
<dbReference type="PROSITE" id="PS50102">
    <property type="entry name" value="RRM"/>
    <property type="match status" value="1"/>
</dbReference>
<feature type="compositionally biased region" description="Basic residues" evidence="14">
    <location>
        <begin position="1567"/>
        <end position="1580"/>
    </location>
</feature>
<dbReference type="GO" id="GO:0032259">
    <property type="term" value="P:methylation"/>
    <property type="evidence" value="ECO:0007669"/>
    <property type="project" value="UniProtKB-KW"/>
</dbReference>
<dbReference type="SMART" id="SM00508">
    <property type="entry name" value="PostSET"/>
    <property type="match status" value="1"/>
</dbReference>
<gene>
    <name evidence="18" type="primary">SET1</name>
    <name evidence="18" type="ORF">VKT23_009051</name>
</gene>
<feature type="compositionally biased region" description="Pro residues" evidence="14">
    <location>
        <begin position="264"/>
        <end position="366"/>
    </location>
</feature>
<evidence type="ECO:0000256" key="3">
    <source>
        <dbReference type="ARBA" id="ARBA00015839"/>
    </source>
</evidence>
<proteinExistence type="predicted"/>
<evidence type="ECO:0000256" key="12">
    <source>
        <dbReference type="ARBA" id="ARBA00049129"/>
    </source>
</evidence>
<dbReference type="InterPro" id="IPR035979">
    <property type="entry name" value="RBD_domain_sf"/>
</dbReference>
<comment type="catalytic activity">
    <reaction evidence="10">
        <text>L-lysyl(4)-[histone H3] + 3 S-adenosyl-L-methionine = N(6),N(6),N(6)-trimethyl-L-lysyl(4)-[histone H3] + 3 S-adenosyl-L-homocysteine + 3 H(+)</text>
        <dbReference type="Rhea" id="RHEA:60260"/>
        <dbReference type="Rhea" id="RHEA-COMP:15537"/>
        <dbReference type="Rhea" id="RHEA-COMP:15547"/>
        <dbReference type="ChEBI" id="CHEBI:15378"/>
        <dbReference type="ChEBI" id="CHEBI:29969"/>
        <dbReference type="ChEBI" id="CHEBI:57856"/>
        <dbReference type="ChEBI" id="CHEBI:59789"/>
        <dbReference type="ChEBI" id="CHEBI:61961"/>
        <dbReference type="EC" id="2.1.1.354"/>
    </reaction>
</comment>
<feature type="compositionally biased region" description="Low complexity" evidence="14">
    <location>
        <begin position="590"/>
        <end position="642"/>
    </location>
</feature>
<evidence type="ECO:0000256" key="11">
    <source>
        <dbReference type="ARBA" id="ARBA00047583"/>
    </source>
</evidence>
<dbReference type="EC" id="2.1.1.354" evidence="2"/>
<feature type="compositionally biased region" description="Basic and acidic residues" evidence="14">
    <location>
        <begin position="743"/>
        <end position="752"/>
    </location>
</feature>
<evidence type="ECO:0000256" key="8">
    <source>
        <dbReference type="ARBA" id="ARBA00023242"/>
    </source>
</evidence>
<dbReference type="SMART" id="SM00360">
    <property type="entry name" value="RRM"/>
    <property type="match status" value="2"/>
</dbReference>
<feature type="compositionally biased region" description="Low complexity" evidence="14">
    <location>
        <begin position="1677"/>
        <end position="1693"/>
    </location>
</feature>
<dbReference type="Pfam" id="PF11764">
    <property type="entry name" value="N-SET"/>
    <property type="match status" value="1"/>
</dbReference>
<dbReference type="SMART" id="SM00317">
    <property type="entry name" value="SET"/>
    <property type="match status" value="1"/>
</dbReference>
<feature type="region of interest" description="Disordered" evidence="14">
    <location>
        <begin position="1549"/>
        <end position="1708"/>
    </location>
</feature>
<organism evidence="18 19">
    <name type="scientific">Marasmiellus scandens</name>
    <dbReference type="NCBI Taxonomy" id="2682957"/>
    <lineage>
        <taxon>Eukaryota</taxon>
        <taxon>Fungi</taxon>
        <taxon>Dikarya</taxon>
        <taxon>Basidiomycota</taxon>
        <taxon>Agaricomycotina</taxon>
        <taxon>Agaricomycetes</taxon>
        <taxon>Agaricomycetidae</taxon>
        <taxon>Agaricales</taxon>
        <taxon>Marasmiineae</taxon>
        <taxon>Omphalotaceae</taxon>
        <taxon>Marasmiellus</taxon>
    </lineage>
</organism>
<feature type="compositionally biased region" description="Basic and acidic residues" evidence="14">
    <location>
        <begin position="786"/>
        <end position="804"/>
    </location>
</feature>
<keyword evidence="7" id="KW-0156">Chromatin regulator</keyword>
<dbReference type="InterPro" id="IPR046341">
    <property type="entry name" value="SET_dom_sf"/>
</dbReference>
<keyword evidence="13" id="KW-0694">RNA-binding</keyword>
<dbReference type="InterPro" id="IPR000504">
    <property type="entry name" value="RRM_dom"/>
</dbReference>
<dbReference type="Gene3D" id="3.30.70.330">
    <property type="match status" value="1"/>
</dbReference>
<dbReference type="Pfam" id="PF00076">
    <property type="entry name" value="RRM_1"/>
    <property type="match status" value="1"/>
</dbReference>
<evidence type="ECO:0000259" key="16">
    <source>
        <dbReference type="PROSITE" id="PS50280"/>
    </source>
</evidence>
<dbReference type="SMART" id="SM01291">
    <property type="entry name" value="N-SET"/>
    <property type="match status" value="1"/>
</dbReference>
<evidence type="ECO:0000259" key="15">
    <source>
        <dbReference type="PROSITE" id="PS50102"/>
    </source>
</evidence>
<feature type="compositionally biased region" description="Pro residues" evidence="14">
    <location>
        <begin position="643"/>
        <end position="673"/>
    </location>
</feature>
<feature type="compositionally biased region" description="Polar residues" evidence="14">
    <location>
        <begin position="1069"/>
        <end position="1088"/>
    </location>
</feature>
<feature type="region of interest" description="Disordered" evidence="14">
    <location>
        <begin position="1310"/>
        <end position="1361"/>
    </location>
</feature>
<dbReference type="Gene3D" id="2.170.270.10">
    <property type="entry name" value="SET domain"/>
    <property type="match status" value="1"/>
</dbReference>
<feature type="compositionally biased region" description="Polar residues" evidence="14">
    <location>
        <begin position="168"/>
        <end position="181"/>
    </location>
</feature>
<evidence type="ECO:0000256" key="9">
    <source>
        <dbReference type="ARBA" id="ARBA00030093"/>
    </source>
</evidence>
<reference evidence="18 19" key="1">
    <citation type="submission" date="2024-01" db="EMBL/GenBank/DDBJ databases">
        <title>A draft genome for the cacao thread blight pathogen Marasmiellus scandens.</title>
        <authorList>
            <person name="Baruah I.K."/>
            <person name="Leung J."/>
            <person name="Bukari Y."/>
            <person name="Amoako-Attah I."/>
            <person name="Meinhardt L.W."/>
            <person name="Bailey B.A."/>
            <person name="Cohen S.P."/>
        </authorList>
    </citation>
    <scope>NUCLEOTIDE SEQUENCE [LARGE SCALE GENOMIC DNA]</scope>
    <source>
        <strain evidence="18 19">GH-19</strain>
    </source>
</reference>
<feature type="compositionally biased region" description="Pro residues" evidence="14">
    <location>
        <begin position="1694"/>
        <end position="1705"/>
    </location>
</feature>
<evidence type="ECO:0000256" key="13">
    <source>
        <dbReference type="PROSITE-ProRule" id="PRU00176"/>
    </source>
</evidence>
<comment type="catalytic activity">
    <reaction evidence="11">
        <text>N(6)-methyl-L-lysyl(4)-[histone H3] + S-adenosyl-L-methionine = N(6),N(6)-dimethyl-L-lysyl(4)-[histone H3] + S-adenosyl-L-homocysteine + H(+)</text>
        <dbReference type="Rhea" id="RHEA:60268"/>
        <dbReference type="Rhea" id="RHEA-COMP:15540"/>
        <dbReference type="Rhea" id="RHEA-COMP:15543"/>
        <dbReference type="ChEBI" id="CHEBI:15378"/>
        <dbReference type="ChEBI" id="CHEBI:57856"/>
        <dbReference type="ChEBI" id="CHEBI:59789"/>
        <dbReference type="ChEBI" id="CHEBI:61929"/>
        <dbReference type="ChEBI" id="CHEBI:61976"/>
    </reaction>
</comment>
<feature type="compositionally biased region" description="Polar residues" evidence="14">
    <location>
        <begin position="445"/>
        <end position="455"/>
    </location>
</feature>
<evidence type="ECO:0000256" key="4">
    <source>
        <dbReference type="ARBA" id="ARBA00022603"/>
    </source>
</evidence>
<name>A0ABR1JKY3_9AGAR</name>
<dbReference type="InterPro" id="IPR001214">
    <property type="entry name" value="SET_dom"/>
</dbReference>
<dbReference type="PANTHER" id="PTHR45814:SF2">
    <property type="entry name" value="HISTONE-LYSINE N-METHYLTRANSFERASE SETD1"/>
    <property type="match status" value="1"/>
</dbReference>
<protein>
    <recommendedName>
        <fullName evidence="3">Histone-lysine N-methyltransferase, H3 lysine-4 specific</fullName>
        <ecNumber evidence="2">2.1.1.354</ecNumber>
    </recommendedName>
    <alternativeName>
        <fullName evidence="9">SET domain-containing protein 1</fullName>
    </alternativeName>
</protein>
<dbReference type="Pfam" id="PF00856">
    <property type="entry name" value="SET"/>
    <property type="match status" value="1"/>
</dbReference>
<evidence type="ECO:0000256" key="1">
    <source>
        <dbReference type="ARBA" id="ARBA00004123"/>
    </source>
</evidence>
<dbReference type="SUPFAM" id="SSF54928">
    <property type="entry name" value="RNA-binding domain, RBD"/>
    <property type="match status" value="1"/>
</dbReference>
<dbReference type="CDD" id="cd00590">
    <property type="entry name" value="RRM_SF"/>
    <property type="match status" value="1"/>
</dbReference>
<dbReference type="PROSITE" id="PS50280">
    <property type="entry name" value="SET"/>
    <property type="match status" value="1"/>
</dbReference>
<evidence type="ECO:0000313" key="19">
    <source>
        <dbReference type="Proteomes" id="UP001498398"/>
    </source>
</evidence>
<feature type="domain" description="SET" evidence="16">
    <location>
        <begin position="1848"/>
        <end position="1965"/>
    </location>
</feature>
<dbReference type="InterPro" id="IPR012677">
    <property type="entry name" value="Nucleotide-bd_a/b_plait_sf"/>
</dbReference>
<feature type="compositionally biased region" description="Low complexity" evidence="14">
    <location>
        <begin position="79"/>
        <end position="92"/>
    </location>
</feature>
<feature type="compositionally biased region" description="Polar residues" evidence="14">
    <location>
        <begin position="202"/>
        <end position="211"/>
    </location>
</feature>
<feature type="compositionally biased region" description="Basic and acidic residues" evidence="14">
    <location>
        <begin position="699"/>
        <end position="736"/>
    </location>
</feature>
<feature type="compositionally biased region" description="Basic residues" evidence="14">
    <location>
        <begin position="1632"/>
        <end position="1646"/>
    </location>
</feature>
<evidence type="ECO:0000256" key="2">
    <source>
        <dbReference type="ARBA" id="ARBA00012182"/>
    </source>
</evidence>
<feature type="compositionally biased region" description="Basic and acidic residues" evidence="14">
    <location>
        <begin position="1242"/>
        <end position="1263"/>
    </location>
</feature>
<evidence type="ECO:0000313" key="18">
    <source>
        <dbReference type="EMBL" id="KAK7461125.1"/>
    </source>
</evidence>
<feature type="compositionally biased region" description="Gly residues" evidence="14">
    <location>
        <begin position="44"/>
        <end position="61"/>
    </location>
</feature>
<dbReference type="PROSITE" id="PS50868">
    <property type="entry name" value="POST_SET"/>
    <property type="match status" value="1"/>
</dbReference>
<feature type="compositionally biased region" description="Pro residues" evidence="14">
    <location>
        <begin position="212"/>
        <end position="255"/>
    </location>
</feature>
<feature type="compositionally biased region" description="Low complexity" evidence="14">
    <location>
        <begin position="529"/>
        <end position="555"/>
    </location>
</feature>
<feature type="region of interest" description="Disordered" evidence="14">
    <location>
        <begin position="786"/>
        <end position="834"/>
    </location>
</feature>
<dbReference type="InterPro" id="IPR003616">
    <property type="entry name" value="Post-SET_dom"/>
</dbReference>
<feature type="compositionally biased region" description="Low complexity" evidence="14">
    <location>
        <begin position="28"/>
        <end position="43"/>
    </location>
</feature>
<feature type="region of interest" description="Disordered" evidence="14">
    <location>
        <begin position="691"/>
        <end position="754"/>
    </location>
</feature>
<dbReference type="EMBL" id="JBANRG010000014">
    <property type="protein sequence ID" value="KAK7461125.1"/>
    <property type="molecule type" value="Genomic_DNA"/>
</dbReference>
<dbReference type="InterPro" id="IPR024657">
    <property type="entry name" value="COMPASS_Set1_N-SET"/>
</dbReference>
<comment type="catalytic activity">
    <reaction evidence="12">
        <text>N(6),N(6)-dimethyl-L-lysyl(4)-[histone H3] + S-adenosyl-L-methionine = N(6),N(6),N(6)-trimethyl-L-lysyl(4)-[histone H3] + S-adenosyl-L-homocysteine + H(+)</text>
        <dbReference type="Rhea" id="RHEA:60272"/>
        <dbReference type="Rhea" id="RHEA-COMP:15537"/>
        <dbReference type="Rhea" id="RHEA-COMP:15540"/>
        <dbReference type="ChEBI" id="CHEBI:15378"/>
        <dbReference type="ChEBI" id="CHEBI:57856"/>
        <dbReference type="ChEBI" id="CHEBI:59789"/>
        <dbReference type="ChEBI" id="CHEBI:61961"/>
        <dbReference type="ChEBI" id="CHEBI:61976"/>
    </reaction>
</comment>
<dbReference type="PANTHER" id="PTHR45814">
    <property type="entry name" value="HISTONE-LYSINE N-METHYLTRANSFERASE SETD1"/>
    <property type="match status" value="1"/>
</dbReference>
<feature type="compositionally biased region" description="Basic and acidic residues" evidence="14">
    <location>
        <begin position="1310"/>
        <end position="1334"/>
    </location>
</feature>
<feature type="region of interest" description="Disordered" evidence="14">
    <location>
        <begin position="407"/>
        <end position="675"/>
    </location>
</feature>
<feature type="domain" description="Post-SET" evidence="17">
    <location>
        <begin position="1971"/>
        <end position="1987"/>
    </location>
</feature>
<keyword evidence="4 18" id="KW-0489">Methyltransferase</keyword>
<keyword evidence="6" id="KW-0949">S-adenosyl-L-methionine</keyword>
<evidence type="ECO:0000256" key="5">
    <source>
        <dbReference type="ARBA" id="ARBA00022679"/>
    </source>
</evidence>
<feature type="compositionally biased region" description="Basic residues" evidence="14">
    <location>
        <begin position="1264"/>
        <end position="1274"/>
    </location>
</feature>
<feature type="compositionally biased region" description="Pro residues" evidence="14">
    <location>
        <begin position="462"/>
        <end position="502"/>
    </location>
</feature>
<dbReference type="GO" id="GO:0140999">
    <property type="term" value="F:histone H3K4 trimethyltransferase activity"/>
    <property type="evidence" value="ECO:0007669"/>
    <property type="project" value="UniProtKB-EC"/>
</dbReference>
<feature type="compositionally biased region" description="Basic and acidic residues" evidence="14">
    <location>
        <begin position="812"/>
        <end position="834"/>
    </location>
</feature>
<keyword evidence="19" id="KW-1185">Reference proteome</keyword>
<feature type="region of interest" description="Disordered" evidence="14">
    <location>
        <begin position="1226"/>
        <end position="1280"/>
    </location>
</feature>
<feature type="domain" description="RRM" evidence="15">
    <location>
        <begin position="943"/>
        <end position="1030"/>
    </location>
</feature>
<feature type="compositionally biased region" description="Polar residues" evidence="14">
    <location>
        <begin position="133"/>
        <end position="159"/>
    </location>
</feature>
<feature type="compositionally biased region" description="Acidic residues" evidence="14">
    <location>
        <begin position="1551"/>
        <end position="1562"/>
    </location>
</feature>
<feature type="region of interest" description="Disordered" evidence="14">
    <location>
        <begin position="1045"/>
        <end position="1210"/>
    </location>
</feature>
<feature type="region of interest" description="Disordered" evidence="14">
    <location>
        <begin position="1725"/>
        <end position="1755"/>
    </location>
</feature>
<dbReference type="SUPFAM" id="SSF82199">
    <property type="entry name" value="SET domain"/>
    <property type="match status" value="1"/>
</dbReference>
<evidence type="ECO:0000256" key="14">
    <source>
        <dbReference type="SAM" id="MobiDB-lite"/>
    </source>
</evidence>
<feature type="compositionally biased region" description="Basic and acidic residues" evidence="14">
    <location>
        <begin position="1618"/>
        <end position="1631"/>
    </location>
</feature>
<comment type="caution">
    <text evidence="18">The sequence shown here is derived from an EMBL/GenBank/DDBJ whole genome shotgun (WGS) entry which is preliminary data.</text>
</comment>
<keyword evidence="8" id="KW-0539">Nucleus</keyword>
<comment type="subcellular location">
    <subcellularLocation>
        <location evidence="1">Nucleus</location>
    </subcellularLocation>
</comment>
<feature type="compositionally biased region" description="Low complexity" evidence="14">
    <location>
        <begin position="1151"/>
        <end position="1167"/>
    </location>
</feature>
<dbReference type="InterPro" id="IPR044570">
    <property type="entry name" value="Set1-like"/>
</dbReference>
<accession>A0ABR1JKY3</accession>
<dbReference type="Proteomes" id="UP001498398">
    <property type="component" value="Unassembled WGS sequence"/>
</dbReference>
<feature type="compositionally biased region" description="Low complexity" evidence="14">
    <location>
        <begin position="503"/>
        <end position="516"/>
    </location>
</feature>
<sequence length="1987" mass="216904">MSGKAPPTGPKALRNPDDSRAGHGYPNSHSHGYSSQGHRSQGSYYGGGGGGSHYGHGGRGQGQLQSPVQSGFNVHSRHSSGASSSSLNSASVQNTRIGTAPPTGPRSLRESELTNGRSGPISPPLGPGGVRSGRSSMVNGQSSPTLPQKPNLDPSVNGNANGGPGPSTLLNKMTVPPQNGTIAPGNARATISISMAPRKVQQAINKSNSSTVPPPEPKNEPPPPPSEPSSQIPPPPSELPPEPPKFPPPSLPPLPSENASFEQQPPPPPPISKPPSPPPQPPSEPPPPPISEPPPPPPISEPPPPPPIFEPPPPPNSEPPPPPPSFKPPSPPPEPPSEPPPPPPTTTPPPPPQPASEPPPIPPPSITLPTHQTISIALPQPTKPLAATPLQDQMQSFKVKSQFVPGSVANSFAGPASDQSSSNVNVGLPSGSGLSIHFSLPPKPQTSISHTSVLLPQQPRSQPQPPPEPRGSPPPPPPPSLPPPPIPDDTPARNPPPEPSPPSSSSHSNNYPSSQPGPSRPAYTHSRVSEPSSTSSRRTPPTIHIPSSSTSSWPSSLPPRPSSSASLPTPVHTNYQRSVTPNSSRPPYPSSSSSRPQSSTPSQAYAAPQSATPSEPSSSSSQQLQPLHHSFQSQPTPTSSVSLPPPPPKTTPVPQQPPPPPPPPLPAWPPPRSEYPIEFGRNYKIVYDATIPPILPSDLPKDKEIREREKEREREREREARTEREREKEALKRECVRPGTKGKKPEKEKEKEDEMESLLDSVLKRIKGPDYYELLFAAIKARRGERMDVDVDREKEEESEKMDVDGEDEDEKMNKAAREKEEEEYLARMRETEVRTQGKGKGKEILFRYEGEVLTDGEWVWVSEKAIGSSSLVNGIGSTSKEEAQSPVEEDEKGYWVFEKKPVPQDPRKASTLEALSRKMRTTFTETKYEYDPEFSFGPPPSTCVVITNIGILVPNRTIRDWFKQHGNIVGFEPQISKENGSPLGVVFIRFSTHEEAKRCVEKEHGRKRHFGGGARTGEGEEISVSLDPEGLICKAILKELEDRRKKEKLGPSAIASASLPAKPGGLMTPSTTVSVAQTPAHPTNASAKQPPPATPITVHGQSPLPPPSTAQSSQPPQTVNGRSAVVRHPLPSKPSLTASAASPHPPNGMTPSHPSSATPSGSSSTHASRHNNNGKPMNHPLPAVPTPAIPAKYSGIHATPMAPQPSAKKMPPLLAKARATVANRNLKSVDIDGDSTPGPVQKEKEKEKEREVEPERDRDTRRVRSRSRSKSRERRSDRDWDRGRIRGRVGRSPSRSRSRDRYRSWYRDRSRSTDRYYRPRSPRDRSRDRDRRPYVPPRYVQRAPRSLRSPSPSGPIIQQSWEKDHDEVVAELMKNGMDHVTVEGDGGGQVPRNAGEEDVLELFDKFAVDKVLKSTKGLFVTFKTNETARRAATYLNGLRPQLAFRPVSLSVHQAPKTKMAWDDSELVEQAGQILIRELKKTLEMDIMQSVVVATMGRLVEENKADAKMQAPERSAQKGVQGLSGLSFKKQKKKVIEVVPEVPEAVLEEVTKEEEEEEEIKEEEPPKKKRKKEAKTKKAKRVVEEESEAESEDGTVAGVEDLVSRKRALSIEPEVEEEPVKKKPKREALDVKKKKKETKTKKKAGKKGQAVDDVVVPDDMDDDVPAIVQLQVPGMDSSLSPSRESSPVSRRLTTPPPTPTPPPPVELAVCDDDEDLYYAKLVLSSMEPSPEVPDVPTESETTASGVPSPRRHLTGSARSEGYYKITHAEKAAYVAQYQARNTNVVAKDPVDEPPAQVVTSSRSNRADARRRAQGLEEINMVQRALALSKGETANELSFKFNQLQTRKKHLRFARSPIHDWGLYAMERISRGEMVIEYVGEVIRAQVADKREKTYERQGIGSSYLFRIDEDLVVDATKKGNLGRLINHSCDPNCTAKIITINGEKKIVIYAKQDIELGDEITYDYHFPFEQDKIPCLCGSAKCRGFLN</sequence>
<keyword evidence="5 18" id="KW-0808">Transferase</keyword>